<dbReference type="Pfam" id="PF05362">
    <property type="entry name" value="Lon_C"/>
    <property type="match status" value="1"/>
</dbReference>
<dbReference type="PROSITE" id="PS01046">
    <property type="entry name" value="LON_SER"/>
    <property type="match status" value="1"/>
</dbReference>
<feature type="active site" evidence="4">
    <location>
        <position position="492"/>
    </location>
</feature>
<evidence type="ECO:0000313" key="9">
    <source>
        <dbReference type="Proteomes" id="UP000602284"/>
    </source>
</evidence>
<dbReference type="InterPro" id="IPR008268">
    <property type="entry name" value="Peptidase_S16_AS"/>
</dbReference>
<dbReference type="InterPro" id="IPR027065">
    <property type="entry name" value="Lon_Prtase"/>
</dbReference>
<protein>
    <recommendedName>
        <fullName evidence="4">endopeptidase La</fullName>
        <ecNumber evidence="4">3.4.21.53</ecNumber>
    </recommendedName>
</protein>
<dbReference type="Pfam" id="PF00004">
    <property type="entry name" value="AAA"/>
    <property type="match status" value="1"/>
</dbReference>
<dbReference type="InterPro" id="IPR008269">
    <property type="entry name" value="Lon_proteolytic"/>
</dbReference>
<dbReference type="PROSITE" id="PS51786">
    <property type="entry name" value="LON_PROTEOLYTIC"/>
    <property type="match status" value="1"/>
</dbReference>
<dbReference type="SMART" id="SM00382">
    <property type="entry name" value="AAA"/>
    <property type="match status" value="1"/>
</dbReference>
<comment type="similarity">
    <text evidence="4">Belongs to the peptidase S16 family.</text>
</comment>
<gene>
    <name evidence="8" type="primary">lonB</name>
    <name evidence="8" type="ORF">JJB07_10785</name>
</gene>
<evidence type="ECO:0000256" key="5">
    <source>
        <dbReference type="SAM" id="MobiDB-lite"/>
    </source>
</evidence>
<accession>A0ABS1JA40</accession>
<feature type="active site" evidence="4">
    <location>
        <position position="449"/>
    </location>
</feature>
<evidence type="ECO:0000256" key="1">
    <source>
        <dbReference type="ARBA" id="ARBA00022670"/>
    </source>
</evidence>
<reference evidence="8 9" key="1">
    <citation type="submission" date="2021-01" db="EMBL/GenBank/DDBJ databases">
        <title>Tumebacillus sp. strain ITR2 16S ribosomal RNA gene Genome sequencing and assembly.</title>
        <authorList>
            <person name="Kang M."/>
        </authorList>
    </citation>
    <scope>NUCLEOTIDE SEQUENCE [LARGE SCALE GENOMIC DNA]</scope>
    <source>
        <strain evidence="8 9">ITR2</strain>
    </source>
</reference>
<keyword evidence="2 4" id="KW-0378">Hydrolase</keyword>
<proteinExistence type="inferred from homology"/>
<keyword evidence="6" id="KW-0812">Transmembrane</keyword>
<evidence type="ECO:0000256" key="3">
    <source>
        <dbReference type="ARBA" id="ARBA00022825"/>
    </source>
</evidence>
<evidence type="ECO:0000256" key="2">
    <source>
        <dbReference type="ARBA" id="ARBA00022801"/>
    </source>
</evidence>
<dbReference type="EMBL" id="JAEQNB010000003">
    <property type="protein sequence ID" value="MBL0387137.1"/>
    <property type="molecule type" value="Genomic_DNA"/>
</dbReference>
<dbReference type="GO" id="GO:0008233">
    <property type="term" value="F:peptidase activity"/>
    <property type="evidence" value="ECO:0007669"/>
    <property type="project" value="UniProtKB-KW"/>
</dbReference>
<dbReference type="Gene3D" id="3.40.50.300">
    <property type="entry name" value="P-loop containing nucleotide triphosphate hydrolases"/>
    <property type="match status" value="2"/>
</dbReference>
<dbReference type="NCBIfam" id="TIGR02902">
    <property type="entry name" value="spore_lonB"/>
    <property type="match status" value="1"/>
</dbReference>
<comment type="catalytic activity">
    <reaction evidence="4">
        <text>Hydrolysis of proteins in presence of ATP.</text>
        <dbReference type="EC" id="3.4.21.53"/>
    </reaction>
</comment>
<dbReference type="InterPro" id="IPR020568">
    <property type="entry name" value="Ribosomal_Su5_D2-typ_SF"/>
</dbReference>
<dbReference type="Proteomes" id="UP000602284">
    <property type="component" value="Unassembled WGS sequence"/>
</dbReference>
<comment type="caution">
    <text evidence="8">The sequence shown here is derived from an EMBL/GenBank/DDBJ whole genome shotgun (WGS) entry which is preliminary data.</text>
</comment>
<dbReference type="InterPro" id="IPR014251">
    <property type="entry name" value="Spore_LonB"/>
</dbReference>
<evidence type="ECO:0000256" key="4">
    <source>
        <dbReference type="PROSITE-ProRule" id="PRU01122"/>
    </source>
</evidence>
<dbReference type="GO" id="GO:0006508">
    <property type="term" value="P:proteolysis"/>
    <property type="evidence" value="ECO:0007669"/>
    <property type="project" value="UniProtKB-KW"/>
</dbReference>
<dbReference type="SUPFAM" id="SSF54211">
    <property type="entry name" value="Ribosomal protein S5 domain 2-like"/>
    <property type="match status" value="1"/>
</dbReference>
<feature type="domain" description="Lon proteolytic" evidence="7">
    <location>
        <begin position="350"/>
        <end position="539"/>
    </location>
</feature>
<dbReference type="CDD" id="cd00009">
    <property type="entry name" value="AAA"/>
    <property type="match status" value="1"/>
</dbReference>
<dbReference type="CDD" id="cd18139">
    <property type="entry name" value="HLD_clamp_RarA"/>
    <property type="match status" value="1"/>
</dbReference>
<dbReference type="SUPFAM" id="SSF52540">
    <property type="entry name" value="P-loop containing nucleoside triphosphate hydrolases"/>
    <property type="match status" value="1"/>
</dbReference>
<evidence type="ECO:0000256" key="6">
    <source>
        <dbReference type="SAM" id="Phobius"/>
    </source>
</evidence>
<dbReference type="InterPro" id="IPR003959">
    <property type="entry name" value="ATPase_AAA_core"/>
</dbReference>
<dbReference type="Gene3D" id="3.30.230.10">
    <property type="match status" value="1"/>
</dbReference>
<keyword evidence="9" id="KW-1185">Reference proteome</keyword>
<organism evidence="8 9">
    <name type="scientific">Tumebacillus amylolyticus</name>
    <dbReference type="NCBI Taxonomy" id="2801339"/>
    <lineage>
        <taxon>Bacteria</taxon>
        <taxon>Bacillati</taxon>
        <taxon>Bacillota</taxon>
        <taxon>Bacilli</taxon>
        <taxon>Bacillales</taxon>
        <taxon>Alicyclobacillaceae</taxon>
        <taxon>Tumebacillus</taxon>
    </lineage>
</organism>
<dbReference type="PRINTS" id="PR00830">
    <property type="entry name" value="ENDOLAPTASE"/>
</dbReference>
<dbReference type="InterPro" id="IPR014721">
    <property type="entry name" value="Ribsml_uS5_D2-typ_fold_subgr"/>
</dbReference>
<feature type="region of interest" description="Disordered" evidence="5">
    <location>
        <begin position="543"/>
        <end position="565"/>
    </location>
</feature>
<dbReference type="PANTHER" id="PTHR10046">
    <property type="entry name" value="ATP DEPENDENT LON PROTEASE FAMILY MEMBER"/>
    <property type="match status" value="1"/>
</dbReference>
<dbReference type="RefSeq" id="WP_201634845.1">
    <property type="nucleotide sequence ID" value="NZ_JAEQNB010000003.1"/>
</dbReference>
<keyword evidence="1 4" id="KW-0645">Protease</keyword>
<dbReference type="InterPro" id="IPR003593">
    <property type="entry name" value="AAA+_ATPase"/>
</dbReference>
<evidence type="ECO:0000259" key="7">
    <source>
        <dbReference type="PROSITE" id="PS51786"/>
    </source>
</evidence>
<name>A0ABS1JA40_9BACL</name>
<dbReference type="InterPro" id="IPR027417">
    <property type="entry name" value="P-loop_NTPase"/>
</dbReference>
<dbReference type="EC" id="3.4.21.53" evidence="4"/>
<feature type="transmembrane region" description="Helical" evidence="6">
    <location>
        <begin position="6"/>
        <end position="24"/>
    </location>
</feature>
<evidence type="ECO:0000313" key="8">
    <source>
        <dbReference type="EMBL" id="MBL0387137.1"/>
    </source>
</evidence>
<keyword evidence="3 4" id="KW-0720">Serine protease</keyword>
<sequence length="565" mass="61233">MFTFTSILSLVQVFFAVVIGLYFWNQLKAQQGNRSAIESESKKELEKLRKMRAVSLTEPLAEKTRPSKFEEIVGQADGLRALRAALCGPNPQHVIIYGPPGVGKTAAARLVLSEAKRNSTSPFGQEAKFIELDATTARFDERGIADPLIGSVHDPIYQGAGAMGMAGIPQPKAGAVTKAHGGVLFIDEIGELHSIQMNKLLKVLEDRKVFLESAYYSSEDNQIPSHIHDIFQNGLPADFRLIGATTRTPDEIPPAIRSRCVEIFFRSLKPDEIMSIVRTAVKKIFFDIEDAAIETIAKYATNGREAVNVVQISAGVALGEARKRITTADVEWVINSSQISPRPEKCVPDKPQVGFVNGLAVYGPNLGMLLEIEVTAQEAWEKGKGTINITGVVEEEQTNGGARSTRRKSMAKGSVENVMTVLRRIMDVDPLDYNLHVNFPGGIPVDGPSAGVTMATAIYSAIKGIPVDNCVAMTGEVSIRGYVKPIGGVVAKIEAAQQAGATRVIIPKDNWQDMFKSIKGIEIVPVERIEQVLELSLQPQVEEETSRVATPAPGLLSKGTIPAQA</sequence>
<keyword evidence="6" id="KW-0472">Membrane</keyword>
<keyword evidence="6" id="KW-1133">Transmembrane helix</keyword>